<evidence type="ECO:0000313" key="3">
    <source>
        <dbReference type="Proteomes" id="UP000199515"/>
    </source>
</evidence>
<evidence type="ECO:0000313" key="2">
    <source>
        <dbReference type="EMBL" id="SDY97023.1"/>
    </source>
</evidence>
<dbReference type="AlphaFoldDB" id="A0A1H3P7S4"/>
<dbReference type="EMBL" id="FNON01000008">
    <property type="protein sequence ID" value="SDY97023.1"/>
    <property type="molecule type" value="Genomic_DNA"/>
</dbReference>
<keyword evidence="1" id="KW-0812">Transmembrane</keyword>
<sequence>MPFEGELIVQELDDTSWLLVAPLVYEGNSELFNLDPGFVTDFASVPRCLVWLVPRYGVYSKSAVLHDYLCGRRDISRADADGLFRRSMRELGVAFVRRWMMWAGVRGASKLAGAGAGEVLLWLAVAIPSLIFVLVPGLLIIAWLFFFWLVELLWFVLLKPVSTKPVPQPRLWMKT</sequence>
<gene>
    <name evidence="2" type="ORF">SAMN05421504_10858</name>
</gene>
<evidence type="ECO:0008006" key="4">
    <source>
        <dbReference type="Google" id="ProtNLM"/>
    </source>
</evidence>
<dbReference type="STRING" id="589385.SAMN05421504_10858"/>
<keyword evidence="3" id="KW-1185">Reference proteome</keyword>
<protein>
    <recommendedName>
        <fullName evidence="4">DUF1353 domain-containing protein</fullName>
    </recommendedName>
</protein>
<feature type="transmembrane region" description="Helical" evidence="1">
    <location>
        <begin position="111"/>
        <end position="134"/>
    </location>
</feature>
<dbReference type="InterPro" id="IPR010767">
    <property type="entry name" value="Phage_CGC-2007_Cje0229"/>
</dbReference>
<dbReference type="Proteomes" id="UP000199515">
    <property type="component" value="Unassembled WGS sequence"/>
</dbReference>
<keyword evidence="1" id="KW-0472">Membrane</keyword>
<feature type="transmembrane region" description="Helical" evidence="1">
    <location>
        <begin position="140"/>
        <end position="158"/>
    </location>
</feature>
<name>A0A1H3P7S4_9PSEU</name>
<proteinExistence type="predicted"/>
<accession>A0A1H3P7S4</accession>
<evidence type="ECO:0000256" key="1">
    <source>
        <dbReference type="SAM" id="Phobius"/>
    </source>
</evidence>
<dbReference type="OrthoDB" id="4476615at2"/>
<dbReference type="RefSeq" id="WP_091295283.1">
    <property type="nucleotide sequence ID" value="NZ_FNON01000008.1"/>
</dbReference>
<dbReference type="Pfam" id="PF07087">
    <property type="entry name" value="DUF1353"/>
    <property type="match status" value="1"/>
</dbReference>
<reference evidence="2 3" key="1">
    <citation type="submission" date="2016-10" db="EMBL/GenBank/DDBJ databases">
        <authorList>
            <person name="de Groot N.N."/>
        </authorList>
    </citation>
    <scope>NUCLEOTIDE SEQUENCE [LARGE SCALE GENOMIC DNA]</scope>
    <source>
        <strain evidence="2 3">CPCC 202699</strain>
    </source>
</reference>
<keyword evidence="1" id="KW-1133">Transmembrane helix</keyword>
<organism evidence="2 3">
    <name type="scientific">Amycolatopsis xylanica</name>
    <dbReference type="NCBI Taxonomy" id="589385"/>
    <lineage>
        <taxon>Bacteria</taxon>
        <taxon>Bacillati</taxon>
        <taxon>Actinomycetota</taxon>
        <taxon>Actinomycetes</taxon>
        <taxon>Pseudonocardiales</taxon>
        <taxon>Pseudonocardiaceae</taxon>
        <taxon>Amycolatopsis</taxon>
    </lineage>
</organism>